<comment type="subcellular location">
    <subcellularLocation>
        <location evidence="1">Cytoplasm</location>
        <location evidence="1">Nucleoid</location>
    </subcellularLocation>
</comment>
<dbReference type="GO" id="GO:0005737">
    <property type="term" value="C:cytoplasm"/>
    <property type="evidence" value="ECO:0007669"/>
    <property type="project" value="UniProtKB-UniRule"/>
</dbReference>
<reference evidence="2 3" key="1">
    <citation type="submission" date="2015-04" db="EMBL/GenBank/DDBJ databases">
        <title>Complete Sequence for the Genome of the Thioalkalivibrio versutus D301.</title>
        <authorList>
            <person name="Mu T."/>
            <person name="Zhou J."/>
            <person name="Xu X."/>
        </authorList>
    </citation>
    <scope>NUCLEOTIDE SEQUENCE [LARGE SCALE GENOMIC DNA]</scope>
    <source>
        <strain evidence="2 3">D301</strain>
    </source>
</reference>
<dbReference type="RefSeq" id="WP_018144475.1">
    <property type="nucleotide sequence ID" value="NZ_CP011367.1"/>
</dbReference>
<dbReference type="PATRIC" id="fig|106634.4.peg.434"/>
<dbReference type="Pfam" id="PF02381">
    <property type="entry name" value="MraZ"/>
    <property type="match status" value="2"/>
</dbReference>
<dbReference type="InterPro" id="IPR003444">
    <property type="entry name" value="MraZ"/>
</dbReference>
<keyword evidence="1" id="KW-0804">Transcription</keyword>
<dbReference type="EMBL" id="CP011367">
    <property type="protein sequence ID" value="AKJ94246.1"/>
    <property type="molecule type" value="Genomic_DNA"/>
</dbReference>
<dbReference type="PANTHER" id="PTHR34701:SF1">
    <property type="entry name" value="TRANSCRIPTIONAL REGULATOR MRAZ"/>
    <property type="match status" value="1"/>
</dbReference>
<gene>
    <name evidence="1" type="primary">mraZ</name>
    <name evidence="2" type="ORF">TVD_02135</name>
</gene>
<keyword evidence="1" id="KW-0238">DNA-binding</keyword>
<dbReference type="GO" id="GO:0009295">
    <property type="term" value="C:nucleoid"/>
    <property type="evidence" value="ECO:0007669"/>
    <property type="project" value="UniProtKB-SubCell"/>
</dbReference>
<dbReference type="PANTHER" id="PTHR34701">
    <property type="entry name" value="TRANSCRIPTIONAL REGULATOR MRAZ"/>
    <property type="match status" value="1"/>
</dbReference>
<keyword evidence="3" id="KW-1185">Reference proteome</keyword>
<comment type="similarity">
    <text evidence="1">Belongs to the MraZ family.</text>
</comment>
<dbReference type="GO" id="GO:2000143">
    <property type="term" value="P:negative regulation of DNA-templated transcription initiation"/>
    <property type="evidence" value="ECO:0007669"/>
    <property type="project" value="TreeGrafter"/>
</dbReference>
<dbReference type="Gene3D" id="3.40.1550.20">
    <property type="entry name" value="Transcriptional regulator MraZ domain"/>
    <property type="match status" value="1"/>
</dbReference>
<dbReference type="OrthoDB" id="9807753at2"/>
<dbReference type="InterPro" id="IPR037914">
    <property type="entry name" value="SpoVT-AbrB_sf"/>
</dbReference>
<dbReference type="KEGG" id="tvr:TVD_02135"/>
<sequence>MFRGVSQLNLDAKGRLAMPARYRDDLAASCNSQLVITVDPSRCLLLYPFPEWERIEQNLMSRPNMNPKVRNLQRLLVGHATECELDGSGRLLLPPPLRQYAGLEKRVVLLGQGKKFEIWGEAAWEETCAQVLGGDVDDEALESIAL</sequence>
<evidence type="ECO:0000313" key="3">
    <source>
        <dbReference type="Proteomes" id="UP000064201"/>
    </source>
</evidence>
<dbReference type="NCBIfam" id="TIGR00242">
    <property type="entry name" value="division/cell wall cluster transcriptional repressor MraZ"/>
    <property type="match status" value="1"/>
</dbReference>
<dbReference type="Proteomes" id="UP000064201">
    <property type="component" value="Chromosome"/>
</dbReference>
<keyword evidence="1" id="KW-0963">Cytoplasm</keyword>
<organism evidence="2 3">
    <name type="scientific">Thioalkalivibrio versutus</name>
    <dbReference type="NCBI Taxonomy" id="106634"/>
    <lineage>
        <taxon>Bacteria</taxon>
        <taxon>Pseudomonadati</taxon>
        <taxon>Pseudomonadota</taxon>
        <taxon>Gammaproteobacteria</taxon>
        <taxon>Chromatiales</taxon>
        <taxon>Ectothiorhodospiraceae</taxon>
        <taxon>Thioalkalivibrio</taxon>
    </lineage>
</organism>
<dbReference type="SUPFAM" id="SSF89447">
    <property type="entry name" value="AbrB/MazE/MraZ-like"/>
    <property type="match status" value="1"/>
</dbReference>
<dbReference type="STRING" id="106634.TVD_02135"/>
<name>A0A0G3G5V6_9GAMM</name>
<dbReference type="CDD" id="cd16320">
    <property type="entry name" value="MraZ_N"/>
    <property type="match status" value="1"/>
</dbReference>
<comment type="subunit">
    <text evidence="1">Forms oligomers.</text>
</comment>
<dbReference type="HAMAP" id="MF_01008">
    <property type="entry name" value="MraZ"/>
    <property type="match status" value="1"/>
</dbReference>
<dbReference type="AlphaFoldDB" id="A0A0G3G5V6"/>
<dbReference type="InterPro" id="IPR007159">
    <property type="entry name" value="SpoVT-AbrB_dom"/>
</dbReference>
<proteinExistence type="inferred from homology"/>
<protein>
    <recommendedName>
        <fullName evidence="1">Transcriptional regulator MraZ</fullName>
    </recommendedName>
</protein>
<dbReference type="PROSITE" id="PS51740">
    <property type="entry name" value="SPOVT_ABRB"/>
    <property type="match status" value="2"/>
</dbReference>
<dbReference type="InterPro" id="IPR038619">
    <property type="entry name" value="MraZ_sf"/>
</dbReference>
<keyword evidence="1" id="KW-0805">Transcription regulation</keyword>
<dbReference type="CDD" id="cd16321">
    <property type="entry name" value="MraZ_C"/>
    <property type="match status" value="1"/>
</dbReference>
<evidence type="ECO:0000256" key="1">
    <source>
        <dbReference type="HAMAP-Rule" id="MF_01008"/>
    </source>
</evidence>
<dbReference type="InterPro" id="IPR035642">
    <property type="entry name" value="MraZ_N"/>
</dbReference>
<dbReference type="InterPro" id="IPR020603">
    <property type="entry name" value="MraZ_dom"/>
</dbReference>
<accession>A0A0G3G5V6</accession>
<dbReference type="GO" id="GO:0000976">
    <property type="term" value="F:transcription cis-regulatory region binding"/>
    <property type="evidence" value="ECO:0007669"/>
    <property type="project" value="TreeGrafter"/>
</dbReference>
<dbReference type="InterPro" id="IPR035644">
    <property type="entry name" value="MraZ_C"/>
</dbReference>
<dbReference type="GO" id="GO:0003700">
    <property type="term" value="F:DNA-binding transcription factor activity"/>
    <property type="evidence" value="ECO:0007669"/>
    <property type="project" value="UniProtKB-UniRule"/>
</dbReference>
<evidence type="ECO:0000313" key="2">
    <source>
        <dbReference type="EMBL" id="AKJ94246.1"/>
    </source>
</evidence>